<dbReference type="EMBL" id="BFAV01000157">
    <property type="protein sequence ID" value="GBF35181.1"/>
    <property type="molecule type" value="Genomic_DNA"/>
</dbReference>
<dbReference type="PANTHER" id="PTHR30535:SF34">
    <property type="entry name" value="MOLYBDATE-BINDING PROTEIN MOLA"/>
    <property type="match status" value="1"/>
</dbReference>
<dbReference type="PROSITE" id="PS50983">
    <property type="entry name" value="FE_B12_PBP"/>
    <property type="match status" value="1"/>
</dbReference>
<evidence type="ECO:0000313" key="3">
    <source>
        <dbReference type="EMBL" id="GBF35181.1"/>
    </source>
</evidence>
<dbReference type="GO" id="GO:0071281">
    <property type="term" value="P:cellular response to iron ion"/>
    <property type="evidence" value="ECO:0007669"/>
    <property type="project" value="TreeGrafter"/>
</dbReference>
<keyword evidence="4" id="KW-1185">Reference proteome</keyword>
<dbReference type="Proteomes" id="UP000239549">
    <property type="component" value="Unassembled WGS sequence"/>
</dbReference>
<dbReference type="PANTHER" id="PTHR30535">
    <property type="entry name" value="VITAMIN B12-BINDING PROTEIN"/>
    <property type="match status" value="1"/>
</dbReference>
<gene>
    <name evidence="3" type="ORF">DCCM_4304</name>
</gene>
<evidence type="ECO:0000256" key="1">
    <source>
        <dbReference type="ARBA" id="ARBA00008814"/>
    </source>
</evidence>
<evidence type="ECO:0000259" key="2">
    <source>
        <dbReference type="PROSITE" id="PS50983"/>
    </source>
</evidence>
<dbReference type="PROSITE" id="PS51257">
    <property type="entry name" value="PROKAR_LIPOPROTEIN"/>
    <property type="match status" value="1"/>
</dbReference>
<dbReference type="InterPro" id="IPR050902">
    <property type="entry name" value="ABC_Transporter_SBP"/>
</dbReference>
<evidence type="ECO:0000313" key="4">
    <source>
        <dbReference type="Proteomes" id="UP000239549"/>
    </source>
</evidence>
<dbReference type="AlphaFoldDB" id="A0A2L2XMK3"/>
<protein>
    <submittedName>
        <fullName evidence="3">ABC transporter solute-binding protein</fullName>
    </submittedName>
</protein>
<dbReference type="Pfam" id="PF01497">
    <property type="entry name" value="Peripla_BP_2"/>
    <property type="match status" value="1"/>
</dbReference>
<sequence length="372" mass="40947">MIKRLNSTSLAGLFLVIVIVFVTGLAGCANKQGETPADNSPDKTRAFVDDAGRTSTIPGEINKVFSTSPVGTIMVYTLDPDKLIGWNYDLKPGDANFILPQYRSLPNLGGWYAKSTCNVEEILKIHPDLILSMGAVDQTSASQADKIQNQTGIPVVTIKTDLDKMDKAYEILGELLDEKSRAAELAAYCRQTVSEAAGKAAQIPADKRVRVYYAEGPKGLQTDPSGSPHTQVLDLVGGINVADIPPQRGVGGMGMSDVSMEQVLSWNPDVILTRPEEQGGAYNAILSDPKWRELKAVKNNRIYLINDYPFCWFDRPPSSNRIIGIKWLGKMLYPDVYQYDLAAEVKKFYSMFYHYDLSDQEADKLLTPPGGK</sequence>
<name>A0A2L2XMK3_9FIRM</name>
<dbReference type="Gene3D" id="3.40.50.1980">
    <property type="entry name" value="Nitrogenase molybdenum iron protein domain"/>
    <property type="match status" value="2"/>
</dbReference>
<comment type="similarity">
    <text evidence="1">Belongs to the bacterial solute-binding protein 8 family.</text>
</comment>
<dbReference type="Gene3D" id="1.20.58.2180">
    <property type="match status" value="1"/>
</dbReference>
<comment type="caution">
    <text evidence="3">The sequence shown here is derived from an EMBL/GenBank/DDBJ whole genome shotgun (WGS) entry which is preliminary data.</text>
</comment>
<organism evidence="3 4">
    <name type="scientific">Desulfocucumis palustris</name>
    <dbReference type="NCBI Taxonomy" id="1898651"/>
    <lineage>
        <taxon>Bacteria</taxon>
        <taxon>Bacillati</taxon>
        <taxon>Bacillota</taxon>
        <taxon>Clostridia</taxon>
        <taxon>Eubacteriales</taxon>
        <taxon>Desulfocucumaceae</taxon>
        <taxon>Desulfocucumis</taxon>
    </lineage>
</organism>
<dbReference type="InterPro" id="IPR002491">
    <property type="entry name" value="ABC_transptr_periplasmic_BD"/>
</dbReference>
<accession>A0A2L2XMK3</accession>
<reference evidence="4" key="1">
    <citation type="submission" date="2018-02" db="EMBL/GenBank/DDBJ databases">
        <title>Genome sequence of Desulfocucumis palustris strain NAW-5.</title>
        <authorList>
            <person name="Watanabe M."/>
            <person name="Kojima H."/>
            <person name="Fukui M."/>
        </authorList>
    </citation>
    <scope>NUCLEOTIDE SEQUENCE [LARGE SCALE GENOMIC DNA]</scope>
    <source>
        <strain evidence="4">NAW-5</strain>
    </source>
</reference>
<dbReference type="SUPFAM" id="SSF53807">
    <property type="entry name" value="Helical backbone' metal receptor"/>
    <property type="match status" value="1"/>
</dbReference>
<proteinExistence type="inferred from homology"/>
<feature type="domain" description="Fe/B12 periplasmic-binding" evidence="2">
    <location>
        <begin position="63"/>
        <end position="336"/>
    </location>
</feature>
<dbReference type="RefSeq" id="WP_231702796.1">
    <property type="nucleotide sequence ID" value="NZ_BFAV01000157.1"/>
</dbReference>